<dbReference type="EMBL" id="QUSG01000008">
    <property type="protein sequence ID" value="KAA3526108.1"/>
    <property type="molecule type" value="Genomic_DNA"/>
</dbReference>
<comment type="caution">
    <text evidence="1">The sequence shown here is derived from an EMBL/GenBank/DDBJ whole genome shotgun (WGS) entry which is preliminary data.</text>
</comment>
<organism evidence="1 2">
    <name type="scientific">Agrobacterium vitis</name>
    <name type="common">Rhizobium vitis</name>
    <dbReference type="NCBI Taxonomy" id="373"/>
    <lineage>
        <taxon>Bacteria</taxon>
        <taxon>Pseudomonadati</taxon>
        <taxon>Pseudomonadota</taxon>
        <taxon>Alphaproteobacteria</taxon>
        <taxon>Hyphomicrobiales</taxon>
        <taxon>Rhizobiaceae</taxon>
        <taxon>Rhizobium/Agrobacterium group</taxon>
        <taxon>Agrobacterium</taxon>
    </lineage>
</organism>
<accession>A0A7J4X2T4</accession>
<gene>
    <name evidence="1" type="ORF">DXT89_16410</name>
</gene>
<reference evidence="1 2" key="1">
    <citation type="submission" date="2018-08" db="EMBL/GenBank/DDBJ databases">
        <title>Genome sequencing of Agrobacterium vitis strain ICMP 10754.</title>
        <authorList>
            <person name="Visnovsky S.B."/>
            <person name="Pitman A.R."/>
        </authorList>
    </citation>
    <scope>NUCLEOTIDE SEQUENCE [LARGE SCALE GENOMIC DNA]</scope>
    <source>
        <strain evidence="1 2">ICMP 10754</strain>
    </source>
</reference>
<dbReference type="AlphaFoldDB" id="A0A7J4X2T4"/>
<name>A0A7J4X2T4_AGRVI</name>
<dbReference type="Proteomes" id="UP000436911">
    <property type="component" value="Unassembled WGS sequence"/>
</dbReference>
<evidence type="ECO:0000313" key="1">
    <source>
        <dbReference type="EMBL" id="KAA3526108.1"/>
    </source>
</evidence>
<proteinExistence type="predicted"/>
<dbReference type="RefSeq" id="WP_149916848.1">
    <property type="nucleotide sequence ID" value="NZ_QUSG01000008.1"/>
</dbReference>
<evidence type="ECO:0000313" key="2">
    <source>
        <dbReference type="Proteomes" id="UP000436911"/>
    </source>
</evidence>
<sequence length="190" mass="20883">MPDEFISDLDKRVYRLGLSESVVLREAGLASRYFADIRAGRRPLTRKTYERMCAAISDLQKAKAINDRYAASRAQAAVAGKSLARHDPITAQYRLLLWLVCTIADVPPGPVMAADPAKRATADSEWMQAAHLRRIAIYIANAHLNIKQADLARAAGLSRAAVCGMLKDMEDLRGDAQVQTMIGAVEEVFL</sequence>
<protein>
    <submittedName>
        <fullName evidence="1">Uncharacterized protein</fullName>
    </submittedName>
</protein>